<dbReference type="Pfam" id="PF12705">
    <property type="entry name" value="PDDEXK_1"/>
    <property type="match status" value="1"/>
</dbReference>
<dbReference type="Gene3D" id="1.10.486.10">
    <property type="entry name" value="PCRA, domain 4"/>
    <property type="match status" value="1"/>
</dbReference>
<feature type="domain" description="UvrD-like helicase C-terminal" evidence="17">
    <location>
        <begin position="310"/>
        <end position="605"/>
    </location>
</feature>
<dbReference type="InterPro" id="IPR027417">
    <property type="entry name" value="P-loop_NTPase"/>
</dbReference>
<dbReference type="SUPFAM" id="SSF52540">
    <property type="entry name" value="P-loop containing nucleoside triphosphate hydrolases"/>
    <property type="match status" value="1"/>
</dbReference>
<evidence type="ECO:0000256" key="5">
    <source>
        <dbReference type="ARBA" id="ARBA00022801"/>
    </source>
</evidence>
<feature type="binding site" evidence="15">
    <location>
        <begin position="44"/>
        <end position="51"/>
    </location>
    <ligand>
        <name>ATP</name>
        <dbReference type="ChEBI" id="CHEBI:30616"/>
    </ligand>
</feature>
<feature type="domain" description="UvrD-like helicase ATP-binding" evidence="16">
    <location>
        <begin position="23"/>
        <end position="309"/>
    </location>
</feature>
<dbReference type="GO" id="GO:0005829">
    <property type="term" value="C:cytosol"/>
    <property type="evidence" value="ECO:0007669"/>
    <property type="project" value="TreeGrafter"/>
</dbReference>
<evidence type="ECO:0000256" key="14">
    <source>
        <dbReference type="ARBA" id="ARBA00048988"/>
    </source>
</evidence>
<evidence type="ECO:0000256" key="15">
    <source>
        <dbReference type="PROSITE-ProRule" id="PRU00560"/>
    </source>
</evidence>
<dbReference type="InterPro" id="IPR013986">
    <property type="entry name" value="DExx_box_DNA_helicase_dom_sf"/>
</dbReference>
<keyword evidence="8 15" id="KW-0067">ATP-binding</keyword>
<evidence type="ECO:0000256" key="3">
    <source>
        <dbReference type="ARBA" id="ARBA00022741"/>
    </source>
</evidence>
<dbReference type="Proteomes" id="UP000275256">
    <property type="component" value="Unassembled WGS sequence"/>
</dbReference>
<keyword evidence="10" id="KW-0234">DNA repair</keyword>
<evidence type="ECO:0000259" key="17">
    <source>
        <dbReference type="PROSITE" id="PS51217"/>
    </source>
</evidence>
<dbReference type="Pfam" id="PF00580">
    <property type="entry name" value="UvrD-helicase"/>
    <property type="match status" value="1"/>
</dbReference>
<protein>
    <recommendedName>
        <fullName evidence="13">DNA 3'-5' helicase</fullName>
        <ecNumber evidence="13">5.6.2.4</ecNumber>
    </recommendedName>
</protein>
<keyword evidence="6 15" id="KW-0347">Helicase</keyword>
<evidence type="ECO:0000256" key="8">
    <source>
        <dbReference type="ARBA" id="ARBA00022840"/>
    </source>
</evidence>
<dbReference type="PROSITE" id="PS51198">
    <property type="entry name" value="UVRD_HELICASE_ATP_BIND"/>
    <property type="match status" value="1"/>
</dbReference>
<dbReference type="GO" id="GO:0000725">
    <property type="term" value="P:recombinational repair"/>
    <property type="evidence" value="ECO:0007669"/>
    <property type="project" value="TreeGrafter"/>
</dbReference>
<dbReference type="InterPro" id="IPR038726">
    <property type="entry name" value="PDDEXK_AddAB-type"/>
</dbReference>
<evidence type="ECO:0000259" key="16">
    <source>
        <dbReference type="PROSITE" id="PS51198"/>
    </source>
</evidence>
<evidence type="ECO:0000256" key="11">
    <source>
        <dbReference type="ARBA" id="ARBA00023235"/>
    </source>
</evidence>
<evidence type="ECO:0000256" key="4">
    <source>
        <dbReference type="ARBA" id="ARBA00022763"/>
    </source>
</evidence>
<dbReference type="Gene3D" id="3.90.320.10">
    <property type="match status" value="1"/>
</dbReference>
<evidence type="ECO:0000256" key="6">
    <source>
        <dbReference type="ARBA" id="ARBA00022806"/>
    </source>
</evidence>
<dbReference type="Pfam" id="PF13361">
    <property type="entry name" value="UvrD_C"/>
    <property type="match status" value="1"/>
</dbReference>
<dbReference type="GO" id="GO:0043138">
    <property type="term" value="F:3'-5' DNA helicase activity"/>
    <property type="evidence" value="ECO:0007669"/>
    <property type="project" value="UniProtKB-EC"/>
</dbReference>
<keyword evidence="5 15" id="KW-0378">Hydrolase</keyword>
<dbReference type="RefSeq" id="WP_121901543.1">
    <property type="nucleotide sequence ID" value="NZ_REFW01000002.1"/>
</dbReference>
<dbReference type="Gene3D" id="1.10.10.160">
    <property type="match status" value="1"/>
</dbReference>
<evidence type="ECO:0000256" key="1">
    <source>
        <dbReference type="ARBA" id="ARBA00009922"/>
    </source>
</evidence>
<evidence type="ECO:0000256" key="2">
    <source>
        <dbReference type="ARBA" id="ARBA00022722"/>
    </source>
</evidence>
<sequence>MGPVNETTTQGWQLVRQRPAELPTLVPWQRVAAHPAPGVRLVVGGPGTGKTLALVESVAARLAAGGSLERIVVLAASRSAAQLVRREIARRVDRAQVSPRVTTVHGFSLGLLRDMAEPDTDLRLLRAPEQEFRIRELMAGLPADFWPKDIREAAPTRAFASQMRELLSRARHHGLDPVLMEELARDSGDELLADAARFFEQYLTVTDFEGTLDYAELVHRTRLLLMEEDVQRSVLSRFDAVVADDVQELDPAQARLLADLAHMGVPLHAFADPQQRTNSFRGATGDALGILTAVPGATTLVLRDGFRNAPAIRGALDALRLRLDATGAPTTPTPAPGPDGLVACRVFDDEPAELAHVAQQLRHAVLTDGLRWSDLAVIVRSGRAQLPVMARELSRYGVPVEVAGDEVPLAGQMAVQVLLLGLAVAASGGRPDPDQAHRLFTSPLCGMDSVASRRLGRALRAAHPDQGHSAQLLGRSLSEPLLLEGIEGEDATAARALADLLGRAAGLLEEGRPVQEALWSLWDGTPWPEQLRRAALGGSRRANHDLDSVVELFDLAERREDLVGGAGARAFAAEIAGQDIPADTGRELDLVGRGVRLLTAHRAHGGQWRRVWVVGVAEGRWPQLARRGLLLDPRRLADDQIHSEVAGQLGDERRLFHVACSRAAEQLHVSSAQGIEGESGRPSRFLHELGVAPERVHGRPLQRLTAASLVAELRRVATDPTRDEALRRAAALRLARLAAVEDADGSRPFTSADPATWWGLRELSTVAAPRPETIRLSGSRLGALLACPRHWFLSSRVGAEAGRATRASIGDVVHLLAQRVATDHLTLEEVTGELDRVWHKVPFEAEWLSATERVTIGAALARFCEWHDTNPHQLLAVEEKFSVPLEVRGRAVELTGTVDRLELADGRLKVVDIKTGKHMPDVKDMAGFEQLGVYQLAAQCGAFDHVAPGVRAVAPPSLLFLRHGDTLPEVREQSSIDDVPAPEGELVVGPTWVHDKLAEAVAIIDSGEYDARQCSMCRFCQFADSCPALHAGKNEVGA</sequence>
<evidence type="ECO:0000313" key="19">
    <source>
        <dbReference type="Proteomes" id="UP000275256"/>
    </source>
</evidence>
<dbReference type="Gene3D" id="3.40.50.300">
    <property type="entry name" value="P-loop containing nucleotide triphosphate hydrolases"/>
    <property type="match status" value="2"/>
</dbReference>
<evidence type="ECO:0000256" key="13">
    <source>
        <dbReference type="ARBA" id="ARBA00034808"/>
    </source>
</evidence>
<dbReference type="InterPro" id="IPR014017">
    <property type="entry name" value="DNA_helicase_UvrD-like_C"/>
</dbReference>
<evidence type="ECO:0000256" key="7">
    <source>
        <dbReference type="ARBA" id="ARBA00022839"/>
    </source>
</evidence>
<dbReference type="InterPro" id="IPR000212">
    <property type="entry name" value="DNA_helicase_UvrD/REP"/>
</dbReference>
<keyword evidence="3 15" id="KW-0547">Nucleotide-binding</keyword>
<evidence type="ECO:0000313" key="18">
    <source>
        <dbReference type="EMBL" id="RMB60063.1"/>
    </source>
</evidence>
<dbReference type="PROSITE" id="PS51217">
    <property type="entry name" value="UVRD_HELICASE_CTER"/>
    <property type="match status" value="1"/>
</dbReference>
<comment type="catalytic activity">
    <reaction evidence="12">
        <text>Couples ATP hydrolysis with the unwinding of duplex DNA by translocating in the 3'-5' direction.</text>
        <dbReference type="EC" id="5.6.2.4"/>
    </reaction>
</comment>
<dbReference type="EMBL" id="REFW01000002">
    <property type="protein sequence ID" value="RMB60063.1"/>
    <property type="molecule type" value="Genomic_DNA"/>
</dbReference>
<dbReference type="InterPro" id="IPR011604">
    <property type="entry name" value="PDDEXK-like_dom_sf"/>
</dbReference>
<gene>
    <name evidence="18" type="ORF">EAX62_10170</name>
</gene>
<organism evidence="18 19">
    <name type="scientific">Tessaracoccus antarcticus</name>
    <dbReference type="NCBI Taxonomy" id="2479848"/>
    <lineage>
        <taxon>Bacteria</taxon>
        <taxon>Bacillati</taxon>
        <taxon>Actinomycetota</taxon>
        <taxon>Actinomycetes</taxon>
        <taxon>Propionibacteriales</taxon>
        <taxon>Propionibacteriaceae</taxon>
        <taxon>Tessaracoccus</taxon>
    </lineage>
</organism>
<evidence type="ECO:0000256" key="12">
    <source>
        <dbReference type="ARBA" id="ARBA00034617"/>
    </source>
</evidence>
<reference evidence="18 19" key="1">
    <citation type="submission" date="2018-10" db="EMBL/GenBank/DDBJ databases">
        <title>Tessaracoccus antarcticuss sp. nov., isolated from sediment.</title>
        <authorList>
            <person name="Zhou L.Y."/>
            <person name="Du Z.J."/>
        </authorList>
    </citation>
    <scope>NUCLEOTIDE SEQUENCE [LARGE SCALE GENOMIC DNA]</scope>
    <source>
        <strain evidence="18 19">JDX10</strain>
    </source>
</reference>
<comment type="caution">
    <text evidence="18">The sequence shown here is derived from an EMBL/GenBank/DDBJ whole genome shotgun (WGS) entry which is preliminary data.</text>
</comment>
<dbReference type="GO" id="GO:0004527">
    <property type="term" value="F:exonuclease activity"/>
    <property type="evidence" value="ECO:0007669"/>
    <property type="project" value="UniProtKB-KW"/>
</dbReference>
<keyword evidence="19" id="KW-1185">Reference proteome</keyword>
<keyword evidence="7" id="KW-0269">Exonuclease</keyword>
<dbReference type="GO" id="GO:0033202">
    <property type="term" value="C:DNA helicase complex"/>
    <property type="evidence" value="ECO:0007669"/>
    <property type="project" value="TreeGrafter"/>
</dbReference>
<dbReference type="GO" id="GO:0003677">
    <property type="term" value="F:DNA binding"/>
    <property type="evidence" value="ECO:0007669"/>
    <property type="project" value="UniProtKB-KW"/>
</dbReference>
<dbReference type="InterPro" id="IPR014016">
    <property type="entry name" value="UvrD-like_ATP-bd"/>
</dbReference>
<dbReference type="PANTHER" id="PTHR11070:SF59">
    <property type="entry name" value="DNA 3'-5' HELICASE"/>
    <property type="match status" value="1"/>
</dbReference>
<accession>A0A3M0GEP5</accession>
<keyword evidence="11" id="KW-0413">Isomerase</keyword>
<keyword evidence="9" id="KW-0238">DNA-binding</keyword>
<evidence type="ECO:0000256" key="10">
    <source>
        <dbReference type="ARBA" id="ARBA00023204"/>
    </source>
</evidence>
<keyword evidence="4" id="KW-0227">DNA damage</keyword>
<dbReference type="PANTHER" id="PTHR11070">
    <property type="entry name" value="UVRD / RECB / PCRA DNA HELICASE FAMILY MEMBER"/>
    <property type="match status" value="1"/>
</dbReference>
<comment type="catalytic activity">
    <reaction evidence="14">
        <text>ATP + H2O = ADP + phosphate + H(+)</text>
        <dbReference type="Rhea" id="RHEA:13065"/>
        <dbReference type="ChEBI" id="CHEBI:15377"/>
        <dbReference type="ChEBI" id="CHEBI:15378"/>
        <dbReference type="ChEBI" id="CHEBI:30616"/>
        <dbReference type="ChEBI" id="CHEBI:43474"/>
        <dbReference type="ChEBI" id="CHEBI:456216"/>
        <dbReference type="EC" id="5.6.2.4"/>
    </reaction>
</comment>
<dbReference type="EC" id="5.6.2.4" evidence="13"/>
<dbReference type="OrthoDB" id="5240387at2"/>
<keyword evidence="2" id="KW-0540">Nuclease</keyword>
<evidence type="ECO:0000256" key="9">
    <source>
        <dbReference type="ARBA" id="ARBA00023125"/>
    </source>
</evidence>
<name>A0A3M0GEP5_9ACTN</name>
<dbReference type="GO" id="GO:0005524">
    <property type="term" value="F:ATP binding"/>
    <property type="evidence" value="ECO:0007669"/>
    <property type="project" value="UniProtKB-UniRule"/>
</dbReference>
<dbReference type="AlphaFoldDB" id="A0A3M0GEP5"/>
<comment type="similarity">
    <text evidence="1">Belongs to the helicase family. UvrD subfamily.</text>
</comment>
<proteinExistence type="inferred from homology"/>